<organism evidence="1 2">
    <name type="scientific">Mytilus edulis</name>
    <name type="common">Blue mussel</name>
    <dbReference type="NCBI Taxonomy" id="6550"/>
    <lineage>
        <taxon>Eukaryota</taxon>
        <taxon>Metazoa</taxon>
        <taxon>Spiralia</taxon>
        <taxon>Lophotrochozoa</taxon>
        <taxon>Mollusca</taxon>
        <taxon>Bivalvia</taxon>
        <taxon>Autobranchia</taxon>
        <taxon>Pteriomorphia</taxon>
        <taxon>Mytilida</taxon>
        <taxon>Mytiloidea</taxon>
        <taxon>Mytilidae</taxon>
        <taxon>Mytilinae</taxon>
        <taxon>Mytilus</taxon>
    </lineage>
</organism>
<dbReference type="PROSITE" id="PS00297">
    <property type="entry name" value="HSP70_1"/>
    <property type="match status" value="1"/>
</dbReference>
<comment type="caution">
    <text evidence="1">The sequence shown here is derived from an EMBL/GenBank/DDBJ whole genome shotgun (WGS) entry which is preliminary data.</text>
</comment>
<keyword evidence="2" id="KW-1185">Reference proteome</keyword>
<evidence type="ECO:0008006" key="3">
    <source>
        <dbReference type="Google" id="ProtNLM"/>
    </source>
</evidence>
<evidence type="ECO:0000313" key="1">
    <source>
        <dbReference type="EMBL" id="CAG2252579.1"/>
    </source>
</evidence>
<accession>A0A8S3VG33</accession>
<dbReference type="InterPro" id="IPR018181">
    <property type="entry name" value="Heat_shock_70_CS"/>
</dbReference>
<dbReference type="PANTHER" id="PTHR14187:SF5">
    <property type="entry name" value="HEAT SHOCK 70 KDA PROTEIN 12A"/>
    <property type="match status" value="1"/>
</dbReference>
<name>A0A8S3VG33_MYTED</name>
<dbReference type="Gene3D" id="3.30.420.40">
    <property type="match status" value="1"/>
</dbReference>
<proteinExistence type="predicted"/>
<dbReference type="OrthoDB" id="6150883at2759"/>
<dbReference type="Proteomes" id="UP000683360">
    <property type="component" value="Unassembled WGS sequence"/>
</dbReference>
<gene>
    <name evidence="1" type="ORF">MEDL_64163</name>
</gene>
<evidence type="ECO:0000313" key="2">
    <source>
        <dbReference type="Proteomes" id="UP000683360"/>
    </source>
</evidence>
<protein>
    <recommendedName>
        <fullName evidence="3">Heat shock 70 kDa protein 12B</fullName>
    </recommendedName>
</protein>
<dbReference type="EMBL" id="CAJPWZ010003123">
    <property type="protein sequence ID" value="CAG2252579.1"/>
    <property type="molecule type" value="Genomic_DNA"/>
</dbReference>
<dbReference type="SUPFAM" id="SSF53067">
    <property type="entry name" value="Actin-like ATPase domain"/>
    <property type="match status" value="1"/>
</dbReference>
<reference evidence="1" key="1">
    <citation type="submission" date="2021-03" db="EMBL/GenBank/DDBJ databases">
        <authorList>
            <person name="Bekaert M."/>
        </authorList>
    </citation>
    <scope>NUCLEOTIDE SEQUENCE</scope>
</reference>
<dbReference type="InterPro" id="IPR043129">
    <property type="entry name" value="ATPase_NBD"/>
</dbReference>
<dbReference type="PANTHER" id="PTHR14187">
    <property type="entry name" value="ALPHA KINASE/ELONGATION FACTOR 2 KINASE"/>
    <property type="match status" value="1"/>
</dbReference>
<dbReference type="AlphaFoldDB" id="A0A8S3VG33"/>
<sequence>MSIPVLMVAAIDLGTTFSGYAFSMKAEFENNPLQINANQAWKPGNPSIKCPTCILFDENKNVLSFGYDAEDDYMNIVLDKTQNEYYFFKNFKMNLYKIEVLTNDSMIEDVAGKPMLAKTVIVGSLKSLKNHLLENLKTRGIFGSALRENEIKWVLTIPSIWTEPAKVYENLRSEGGTTDIVIQEKLKDWKA</sequence>